<evidence type="ECO:0008006" key="3">
    <source>
        <dbReference type="Google" id="ProtNLM"/>
    </source>
</evidence>
<gene>
    <name evidence="1" type="ORF">BC936DRAFT_142548</name>
</gene>
<dbReference type="InterPro" id="IPR032675">
    <property type="entry name" value="LRR_dom_sf"/>
</dbReference>
<evidence type="ECO:0000313" key="1">
    <source>
        <dbReference type="EMBL" id="RUO96142.1"/>
    </source>
</evidence>
<dbReference type="AlphaFoldDB" id="A0A433A068"/>
<reference evidence="1 2" key="1">
    <citation type="journal article" date="2018" name="New Phytol.">
        <title>Phylogenomics of Endogonaceae and evolution of mycorrhizas within Mucoromycota.</title>
        <authorList>
            <person name="Chang Y."/>
            <person name="Desiro A."/>
            <person name="Na H."/>
            <person name="Sandor L."/>
            <person name="Lipzen A."/>
            <person name="Clum A."/>
            <person name="Barry K."/>
            <person name="Grigoriev I.V."/>
            <person name="Martin F.M."/>
            <person name="Stajich J.E."/>
            <person name="Smith M.E."/>
            <person name="Bonito G."/>
            <person name="Spatafora J.W."/>
        </authorList>
    </citation>
    <scope>NUCLEOTIDE SEQUENCE [LARGE SCALE GENOMIC DNA]</scope>
    <source>
        <strain evidence="1 2">GMNB39</strain>
    </source>
</reference>
<evidence type="ECO:0000313" key="2">
    <source>
        <dbReference type="Proteomes" id="UP000268093"/>
    </source>
</evidence>
<dbReference type="SUPFAM" id="SSF52047">
    <property type="entry name" value="RNI-like"/>
    <property type="match status" value="1"/>
</dbReference>
<protein>
    <recommendedName>
        <fullName evidence="3">F-box domain-containing protein</fullName>
    </recommendedName>
</protein>
<dbReference type="EMBL" id="RBNI01023148">
    <property type="protein sequence ID" value="RUO96142.1"/>
    <property type="molecule type" value="Genomic_DNA"/>
</dbReference>
<sequence>MATLISSTLNPTSPLLVPDILHEVFRYLTPLEHLVPPAIPFDLFHSSLVCRCWHQEARPLLENIIDGTFRSLFYGYSCTEDESEQIANLLVESFHNGVSYPANLIERMTINISRHLLHSDSNVNPFEKILKLPLPKLNELLLNIDNIPVLRLQRMNDIITRIHPYCSTLTRLTIVGEGGGAKYHRGIQMLIDTVSPRIKSLKLFRYVLCHRTIVALRRCTALQEVEFHDIYHERDGETPVLSWPSLRRFHYSLAGKLKCSHLNKIFMNKTIAALAGCCPLLESLVFVTLGNSEWMLNIDRAYILLGRCRKLRQLCLAGDNSVDDNLLNFVLFRQGWLLEHIDLEGSTKLTGEGVQVWDGGWPKLRSLRLAGCTALRQSFVEKVVIAYPKIHEIVLPEHLDSGVRDFMKRNGFCRRANTWLKMEGWQPDVAMAVDNHVNCLQPTQQLPWFRRRISLRQLRQ</sequence>
<dbReference type="PANTHER" id="PTHR38926:SF5">
    <property type="entry name" value="F-BOX AND LEUCINE-RICH REPEAT PROTEIN 6"/>
    <property type="match status" value="1"/>
</dbReference>
<keyword evidence="2" id="KW-1185">Reference proteome</keyword>
<name>A0A433A068_9FUNG</name>
<dbReference type="Proteomes" id="UP000268093">
    <property type="component" value="Unassembled WGS sequence"/>
</dbReference>
<dbReference type="Gene3D" id="3.80.10.10">
    <property type="entry name" value="Ribonuclease Inhibitor"/>
    <property type="match status" value="1"/>
</dbReference>
<dbReference type="PANTHER" id="PTHR38926">
    <property type="entry name" value="F-BOX DOMAIN CONTAINING PROTEIN, EXPRESSED"/>
    <property type="match status" value="1"/>
</dbReference>
<accession>A0A433A068</accession>
<proteinExistence type="predicted"/>
<comment type="caution">
    <text evidence="1">The sequence shown here is derived from an EMBL/GenBank/DDBJ whole genome shotgun (WGS) entry which is preliminary data.</text>
</comment>
<organism evidence="1 2">
    <name type="scientific">Jimgerdemannia flammicorona</name>
    <dbReference type="NCBI Taxonomy" id="994334"/>
    <lineage>
        <taxon>Eukaryota</taxon>
        <taxon>Fungi</taxon>
        <taxon>Fungi incertae sedis</taxon>
        <taxon>Mucoromycota</taxon>
        <taxon>Mucoromycotina</taxon>
        <taxon>Endogonomycetes</taxon>
        <taxon>Endogonales</taxon>
        <taxon>Endogonaceae</taxon>
        <taxon>Jimgerdemannia</taxon>
    </lineage>
</organism>